<dbReference type="SUPFAM" id="SSF51735">
    <property type="entry name" value="NAD(P)-binding Rossmann-fold domains"/>
    <property type="match status" value="1"/>
</dbReference>
<dbReference type="GO" id="GO:0019748">
    <property type="term" value="P:secondary metabolic process"/>
    <property type="evidence" value="ECO:0007669"/>
    <property type="project" value="TreeGrafter"/>
</dbReference>
<gene>
    <name evidence="2" type="ORF">D0Z07_3423</name>
</gene>
<dbReference type="PANTHER" id="PTHR43544">
    <property type="entry name" value="SHORT-CHAIN DEHYDROGENASE/REDUCTASE"/>
    <property type="match status" value="1"/>
</dbReference>
<evidence type="ECO:0000256" key="1">
    <source>
        <dbReference type="ARBA" id="ARBA00006484"/>
    </source>
</evidence>
<dbReference type="OrthoDB" id="1933717at2759"/>
<dbReference type="AlphaFoldDB" id="A0A9P6VLM8"/>
<dbReference type="Gene3D" id="3.40.50.720">
    <property type="entry name" value="NAD(P)-binding Rossmann-like Domain"/>
    <property type="match status" value="1"/>
</dbReference>
<comment type="caution">
    <text evidence="2">The sequence shown here is derived from an EMBL/GenBank/DDBJ whole genome shotgun (WGS) entry which is preliminary data.</text>
</comment>
<comment type="similarity">
    <text evidence="1">Belongs to the short-chain dehydrogenases/reductases (SDR) family.</text>
</comment>
<dbReference type="PRINTS" id="PR00081">
    <property type="entry name" value="GDHRDH"/>
</dbReference>
<keyword evidence="3" id="KW-1185">Reference proteome</keyword>
<accession>A0A9P6VLM8</accession>
<dbReference type="EMBL" id="VNKQ01000006">
    <property type="protein sequence ID" value="KAG0650531.1"/>
    <property type="molecule type" value="Genomic_DNA"/>
</dbReference>
<reference evidence="2" key="1">
    <citation type="submission" date="2019-07" db="EMBL/GenBank/DDBJ databases">
        <title>Hyphodiscus hymeniophilus genome sequencing and assembly.</title>
        <authorList>
            <person name="Kramer G."/>
            <person name="Nodwell J."/>
        </authorList>
    </citation>
    <scope>NUCLEOTIDE SEQUENCE</scope>
    <source>
        <strain evidence="2">ATCC 34498</strain>
    </source>
</reference>
<dbReference type="InterPro" id="IPR036291">
    <property type="entry name" value="NAD(P)-bd_dom_sf"/>
</dbReference>
<sequence>MTSSQIIVLITGANQGIGFETARNLLLTSSDYHVLLGTRDLSKGADAVSALETAPIKGTVKPLQIDITDDSSVDAAASLVETTYGRLDLLVNNAGIFSKNPIKREAARETLAVNVVGNISVTEAFIPLLRKSSAPRLIFVSSSVGSITHAADPKSPYFSREGAASEYRASKAALNMYIVNYHKKLSPEGFKVFGADPGLVVTNLMNAENQRARGGVEGHVGGERIATVVKGERDADVGRVCGVYGVSPW</sequence>
<protein>
    <submittedName>
        <fullName evidence="2">Short-chain dehydrogenase reductase tropE</fullName>
    </submittedName>
</protein>
<name>A0A9P6VLM8_9HELO</name>
<dbReference type="PANTHER" id="PTHR43544:SF32">
    <property type="entry name" value="CHAIN DEHYDROGENASE, PUTATIVE (AFU_ORTHOLOGUE AFUA_5G01530)-RELATED"/>
    <property type="match status" value="1"/>
</dbReference>
<proteinExistence type="inferred from homology"/>
<organism evidence="2 3">
    <name type="scientific">Hyphodiscus hymeniophilus</name>
    <dbReference type="NCBI Taxonomy" id="353542"/>
    <lineage>
        <taxon>Eukaryota</taxon>
        <taxon>Fungi</taxon>
        <taxon>Dikarya</taxon>
        <taxon>Ascomycota</taxon>
        <taxon>Pezizomycotina</taxon>
        <taxon>Leotiomycetes</taxon>
        <taxon>Helotiales</taxon>
        <taxon>Hyphodiscaceae</taxon>
        <taxon>Hyphodiscus</taxon>
    </lineage>
</organism>
<evidence type="ECO:0000313" key="2">
    <source>
        <dbReference type="EMBL" id="KAG0650531.1"/>
    </source>
</evidence>
<evidence type="ECO:0000313" key="3">
    <source>
        <dbReference type="Proteomes" id="UP000785200"/>
    </source>
</evidence>
<dbReference type="Pfam" id="PF00106">
    <property type="entry name" value="adh_short"/>
    <property type="match status" value="1"/>
</dbReference>
<dbReference type="Proteomes" id="UP000785200">
    <property type="component" value="Unassembled WGS sequence"/>
</dbReference>
<dbReference type="InterPro" id="IPR051468">
    <property type="entry name" value="Fungal_SecMetab_SDRs"/>
</dbReference>
<dbReference type="InterPro" id="IPR002347">
    <property type="entry name" value="SDR_fam"/>
</dbReference>
<dbReference type="GO" id="GO:0016491">
    <property type="term" value="F:oxidoreductase activity"/>
    <property type="evidence" value="ECO:0007669"/>
    <property type="project" value="TreeGrafter"/>
</dbReference>
<dbReference type="GO" id="GO:0005737">
    <property type="term" value="C:cytoplasm"/>
    <property type="evidence" value="ECO:0007669"/>
    <property type="project" value="TreeGrafter"/>
</dbReference>